<dbReference type="EMBL" id="PHFL01000073">
    <property type="protein sequence ID" value="RFM22837.1"/>
    <property type="molecule type" value="Genomic_DNA"/>
</dbReference>
<proteinExistence type="predicted"/>
<dbReference type="Pfam" id="PF00857">
    <property type="entry name" value="Isochorismatase"/>
    <property type="match status" value="1"/>
</dbReference>
<name>A0A395LVU1_9BACT</name>
<evidence type="ECO:0000313" key="2">
    <source>
        <dbReference type="EMBL" id="RFM22837.1"/>
    </source>
</evidence>
<dbReference type="Gene3D" id="3.40.50.850">
    <property type="entry name" value="Isochorismatase-like"/>
    <property type="match status" value="1"/>
</dbReference>
<evidence type="ECO:0000313" key="3">
    <source>
        <dbReference type="Proteomes" id="UP000266389"/>
    </source>
</evidence>
<feature type="domain" description="Isochorismatase-like" evidence="1">
    <location>
        <begin position="7"/>
        <end position="156"/>
    </location>
</feature>
<comment type="caution">
    <text evidence="2">The sequence shown here is derived from an EMBL/GenBank/DDBJ whole genome shotgun (WGS) entry which is preliminary data.</text>
</comment>
<keyword evidence="2" id="KW-0378">Hydrolase</keyword>
<organism evidence="2 3">
    <name type="scientific">Candidatus Thermochlorobacter aerophilus</name>
    <dbReference type="NCBI Taxonomy" id="1868324"/>
    <lineage>
        <taxon>Bacteria</taxon>
        <taxon>Pseudomonadati</taxon>
        <taxon>Chlorobiota</taxon>
        <taxon>Chlorobiia</taxon>
        <taxon>Chlorobiales</taxon>
        <taxon>Candidatus Thermochlorobacteriaceae</taxon>
        <taxon>Candidatus Thermochlorobacter</taxon>
    </lineage>
</organism>
<dbReference type="GO" id="GO:0016787">
    <property type="term" value="F:hydrolase activity"/>
    <property type="evidence" value="ECO:0007669"/>
    <property type="project" value="UniProtKB-KW"/>
</dbReference>
<dbReference type="PANTHER" id="PTHR14119">
    <property type="entry name" value="HYDROLASE"/>
    <property type="match status" value="1"/>
</dbReference>
<accession>A0A395LVU1</accession>
<dbReference type="InterPro" id="IPR036380">
    <property type="entry name" value="Isochorismatase-like_sf"/>
</dbReference>
<reference evidence="2 3" key="1">
    <citation type="journal article" date="2011" name="ISME J.">
        <title>Community ecology of hot spring cyanobacterial mats: predominant populations and their functional potential.</title>
        <authorList>
            <person name="Klatt C.G."/>
            <person name="Wood J.M."/>
            <person name="Rusch D.B."/>
            <person name="Bateson M.M."/>
            <person name="Hamamura N."/>
            <person name="Heidelberg J.F."/>
            <person name="Grossman A.R."/>
            <person name="Bhaya D."/>
            <person name="Cohan F.M."/>
            <person name="Kuhl M."/>
            <person name="Bryant D.A."/>
            <person name="Ward D.M."/>
        </authorList>
    </citation>
    <scope>NUCLEOTIDE SEQUENCE [LARGE SCALE GENOMIC DNA]</scope>
    <source>
        <strain evidence="2">OS</strain>
    </source>
</reference>
<dbReference type="InterPro" id="IPR000868">
    <property type="entry name" value="Isochorismatase-like_dom"/>
</dbReference>
<dbReference type="SUPFAM" id="SSF52499">
    <property type="entry name" value="Isochorismatase-like hydrolases"/>
    <property type="match status" value="1"/>
</dbReference>
<dbReference type="InterPro" id="IPR050993">
    <property type="entry name" value="Isochorismatase_domain"/>
</dbReference>
<gene>
    <name evidence="2" type="ORF">D0433_14115</name>
</gene>
<dbReference type="PANTHER" id="PTHR14119:SF3">
    <property type="entry name" value="ISOCHORISMATASE DOMAIN-CONTAINING PROTEIN 2"/>
    <property type="match status" value="1"/>
</dbReference>
<sequence>MLQPDQTALLVIDVQGKLATLMHEKETLFLNLKRLIQGAQLLGLPILLTEQYPQGLGETSPEIKSLIPNLQPITKMSFSCCGAPAFNEELSKLGRKQLLVAGIESHICVYQTVADLLRSGYEVEVVADAVSSRTPENRQLGLSRMKDLGARLTSTEMSLFELLRVAGTPVFKEISKLVK</sequence>
<dbReference type="CDD" id="cd01012">
    <property type="entry name" value="YcaC_related"/>
    <property type="match status" value="1"/>
</dbReference>
<dbReference type="AlphaFoldDB" id="A0A395LVU1"/>
<protein>
    <submittedName>
        <fullName evidence="2">Hydrolase</fullName>
    </submittedName>
</protein>
<dbReference type="Proteomes" id="UP000266389">
    <property type="component" value="Unassembled WGS sequence"/>
</dbReference>
<evidence type="ECO:0000259" key="1">
    <source>
        <dbReference type="Pfam" id="PF00857"/>
    </source>
</evidence>